<proteinExistence type="predicted"/>
<keyword evidence="2" id="KW-1185">Reference proteome</keyword>
<reference evidence="1 2" key="1">
    <citation type="journal article" date="2019" name="Int. J. Syst. Evol. Microbiol.">
        <title>The Global Catalogue of Microorganisms (GCM) 10K type strain sequencing project: providing services to taxonomists for standard genome sequencing and annotation.</title>
        <authorList>
            <consortium name="The Broad Institute Genomics Platform"/>
            <consortium name="The Broad Institute Genome Sequencing Center for Infectious Disease"/>
            <person name="Wu L."/>
            <person name="Ma J."/>
        </authorList>
    </citation>
    <scope>NUCLEOTIDE SEQUENCE [LARGE SCALE GENOMIC DNA]</scope>
    <source>
        <strain evidence="1 2">CGMCC 1.12285</strain>
    </source>
</reference>
<dbReference type="AlphaFoldDB" id="A0ABD6B846"/>
<dbReference type="EMBL" id="JBHUDH010000144">
    <property type="protein sequence ID" value="MFD1527084.1"/>
    <property type="molecule type" value="Genomic_DNA"/>
</dbReference>
<accession>A0ABD6B846</accession>
<dbReference type="Pfam" id="PF24336">
    <property type="entry name" value="DUF7504"/>
    <property type="match status" value="1"/>
</dbReference>
<evidence type="ECO:0000313" key="2">
    <source>
        <dbReference type="Proteomes" id="UP001597111"/>
    </source>
</evidence>
<sequence length="279" mass="30835">MPDAGPALLSFGVDRAMRALREHAAGQNVIAVVTDSTADEWHRRWERSGGDATQLAIVDCFDFSRGATTETRTNVVSNELVVTELERPLTGEAIRSVCDRFLDGWDESPRGTVVYVESLRDLREDTDRETVEPLLDRFRARTTQDGSGIVAGVPEDTLCDAVAFGDAFAETVGEPAFDSDAPTAVRRLRAIDPTTFGYFRQYWRDAIEILDRVDRSYVQAGQLDTDLSSRTLGATLSALAQLDALAVRADTNGPNRYDCRRYDRERAAELGLAVELLPD</sequence>
<name>A0ABD6B846_9EURY</name>
<gene>
    <name evidence="1" type="ORF">ACFR9S_12400</name>
</gene>
<organism evidence="1 2">
    <name type="scientific">Halolamina salina</name>
    <dbReference type="NCBI Taxonomy" id="1220023"/>
    <lineage>
        <taxon>Archaea</taxon>
        <taxon>Methanobacteriati</taxon>
        <taxon>Methanobacteriota</taxon>
        <taxon>Stenosarchaea group</taxon>
        <taxon>Halobacteria</taxon>
        <taxon>Halobacteriales</taxon>
        <taxon>Haloferacaceae</taxon>
    </lineage>
</organism>
<evidence type="ECO:0000313" key="1">
    <source>
        <dbReference type="EMBL" id="MFD1527084.1"/>
    </source>
</evidence>
<dbReference type="RefSeq" id="WP_379731368.1">
    <property type="nucleotide sequence ID" value="NZ_JBHSWZ010000080.1"/>
</dbReference>
<dbReference type="Proteomes" id="UP001597111">
    <property type="component" value="Unassembled WGS sequence"/>
</dbReference>
<dbReference type="InterPro" id="IPR055927">
    <property type="entry name" value="DUF7504"/>
</dbReference>
<protein>
    <submittedName>
        <fullName evidence="1">Uncharacterized protein</fullName>
    </submittedName>
</protein>
<comment type="caution">
    <text evidence="1">The sequence shown here is derived from an EMBL/GenBank/DDBJ whole genome shotgun (WGS) entry which is preliminary data.</text>
</comment>